<organism evidence="2 3">
    <name type="scientific">Paraconexibacter antarcticus</name>
    <dbReference type="NCBI Taxonomy" id="2949664"/>
    <lineage>
        <taxon>Bacteria</taxon>
        <taxon>Bacillati</taxon>
        <taxon>Actinomycetota</taxon>
        <taxon>Thermoleophilia</taxon>
        <taxon>Solirubrobacterales</taxon>
        <taxon>Paraconexibacteraceae</taxon>
        <taxon>Paraconexibacter</taxon>
    </lineage>
</organism>
<evidence type="ECO:0008006" key="4">
    <source>
        <dbReference type="Google" id="ProtNLM"/>
    </source>
</evidence>
<protein>
    <recommendedName>
        <fullName evidence="4">DUF4232 domain-containing protein</fullName>
    </recommendedName>
</protein>
<feature type="chain" id="PRO_5046643392" description="DUF4232 domain-containing protein" evidence="1">
    <location>
        <begin position="22"/>
        <end position="172"/>
    </location>
</feature>
<sequence length="172" mass="17579">MRPPAQLRPVAVTVAVAAALAAAGCGSGSGSGAGSTSRTAGALAWTAAPQVFRTKALPDDRIVVGTVRNTSGRPLKLDASALKVRLPDGRRLVTTGQFAAGYAHGLYGAFQKPDPIPPGELSRLGIEVTIAPGKTAPLAVSWHQPRTLGGRPVVDYGAGRLTLPTRVRLGEG</sequence>
<reference evidence="2 3" key="1">
    <citation type="submission" date="2022-06" db="EMBL/GenBank/DDBJ databases">
        <title>Paraconexibacter antarcticus.</title>
        <authorList>
            <person name="Kim C.S."/>
        </authorList>
    </citation>
    <scope>NUCLEOTIDE SEQUENCE [LARGE SCALE GENOMIC DNA]</scope>
    <source>
        <strain evidence="2 3">02-257</strain>
    </source>
</reference>
<proteinExistence type="predicted"/>
<dbReference type="EMBL" id="CP098502">
    <property type="protein sequence ID" value="UTI62846.1"/>
    <property type="molecule type" value="Genomic_DNA"/>
</dbReference>
<dbReference type="Proteomes" id="UP001056035">
    <property type="component" value="Chromosome"/>
</dbReference>
<name>A0ABY5DMM2_9ACTN</name>
<gene>
    <name evidence="2" type="ORF">NBH00_15935</name>
</gene>
<accession>A0ABY5DMM2</accession>
<keyword evidence="1" id="KW-0732">Signal</keyword>
<evidence type="ECO:0000313" key="2">
    <source>
        <dbReference type="EMBL" id="UTI62846.1"/>
    </source>
</evidence>
<evidence type="ECO:0000256" key="1">
    <source>
        <dbReference type="SAM" id="SignalP"/>
    </source>
</evidence>
<dbReference type="PROSITE" id="PS51257">
    <property type="entry name" value="PROKAR_LIPOPROTEIN"/>
    <property type="match status" value="1"/>
</dbReference>
<feature type="signal peptide" evidence="1">
    <location>
        <begin position="1"/>
        <end position="21"/>
    </location>
</feature>
<keyword evidence="3" id="KW-1185">Reference proteome</keyword>
<evidence type="ECO:0000313" key="3">
    <source>
        <dbReference type="Proteomes" id="UP001056035"/>
    </source>
</evidence>
<dbReference type="RefSeq" id="WP_254569581.1">
    <property type="nucleotide sequence ID" value="NZ_CP098502.1"/>
</dbReference>